<name>A0A923LM74_9FIRM</name>
<evidence type="ECO:0000313" key="2">
    <source>
        <dbReference type="Proteomes" id="UP000606720"/>
    </source>
</evidence>
<dbReference type="Proteomes" id="UP000606720">
    <property type="component" value="Unassembled WGS sequence"/>
</dbReference>
<evidence type="ECO:0000313" key="1">
    <source>
        <dbReference type="EMBL" id="MBC5712751.1"/>
    </source>
</evidence>
<reference evidence="1" key="1">
    <citation type="submission" date="2020-08" db="EMBL/GenBank/DDBJ databases">
        <title>Genome public.</title>
        <authorList>
            <person name="Liu C."/>
            <person name="Sun Q."/>
        </authorList>
    </citation>
    <scope>NUCLEOTIDE SEQUENCE</scope>
    <source>
        <strain evidence="1">BX1005</strain>
    </source>
</reference>
<gene>
    <name evidence="1" type="ORF">H8S17_00770</name>
</gene>
<dbReference type="InterPro" id="IPR010093">
    <property type="entry name" value="SinI_DNA-bd"/>
</dbReference>
<dbReference type="NCBIfam" id="TIGR01764">
    <property type="entry name" value="excise"/>
    <property type="match status" value="1"/>
</dbReference>
<keyword evidence="2" id="KW-1185">Reference proteome</keyword>
<dbReference type="GO" id="GO:0003677">
    <property type="term" value="F:DNA binding"/>
    <property type="evidence" value="ECO:0007669"/>
    <property type="project" value="UniProtKB-KW"/>
</dbReference>
<dbReference type="EMBL" id="JACOPH010000001">
    <property type="protein sequence ID" value="MBC5712751.1"/>
    <property type="molecule type" value="Genomic_DNA"/>
</dbReference>
<proteinExistence type="predicted"/>
<comment type="caution">
    <text evidence="1">The sequence shown here is derived from an EMBL/GenBank/DDBJ whole genome shotgun (WGS) entry which is preliminary data.</text>
</comment>
<keyword evidence="1" id="KW-0238">DNA-binding</keyword>
<protein>
    <submittedName>
        <fullName evidence="1">Excisionase family DNA-binding protein</fullName>
    </submittedName>
</protein>
<accession>A0A923LM74</accession>
<dbReference type="AlphaFoldDB" id="A0A923LM74"/>
<sequence>MVSIKEASQRSGISYDFIRKMCINKQISYVRAGSKYLVNWRLFQEYLNKGAAINDDLK</sequence>
<organism evidence="1 2">
    <name type="scientific">Roseburia zhanii</name>
    <dbReference type="NCBI Taxonomy" id="2763064"/>
    <lineage>
        <taxon>Bacteria</taxon>
        <taxon>Bacillati</taxon>
        <taxon>Bacillota</taxon>
        <taxon>Clostridia</taxon>
        <taxon>Lachnospirales</taxon>
        <taxon>Lachnospiraceae</taxon>
        <taxon>Roseburia</taxon>
    </lineage>
</organism>